<evidence type="ECO:0000313" key="3">
    <source>
        <dbReference type="EMBL" id="OGG54664.1"/>
    </source>
</evidence>
<dbReference type="PANTHER" id="PTHR43708">
    <property type="entry name" value="CONSERVED EXPRESSED OXIDOREDUCTASE (EUROFUNG)"/>
    <property type="match status" value="1"/>
</dbReference>
<dbReference type="PANTHER" id="PTHR43708:SF8">
    <property type="entry name" value="OXIDOREDUCTASE"/>
    <property type="match status" value="1"/>
</dbReference>
<accession>A0A1F6CZP7</accession>
<proteinExistence type="predicted"/>
<evidence type="ECO:0000313" key="4">
    <source>
        <dbReference type="Proteomes" id="UP000178606"/>
    </source>
</evidence>
<dbReference type="InterPro" id="IPR051317">
    <property type="entry name" value="Gfo/Idh/MocA_oxidoreduct"/>
</dbReference>
<dbReference type="Gene3D" id="3.30.360.10">
    <property type="entry name" value="Dihydrodipicolinate Reductase, domain 2"/>
    <property type="match status" value="1"/>
</dbReference>
<dbReference type="Proteomes" id="UP000178606">
    <property type="component" value="Unassembled WGS sequence"/>
</dbReference>
<gene>
    <name evidence="3" type="ORF">A3F84_13765</name>
</gene>
<dbReference type="InterPro" id="IPR000683">
    <property type="entry name" value="Gfo/Idh/MocA-like_OxRdtase_N"/>
</dbReference>
<dbReference type="AlphaFoldDB" id="A0A1F6CZP7"/>
<dbReference type="Pfam" id="PF01408">
    <property type="entry name" value="GFO_IDH_MocA"/>
    <property type="match status" value="1"/>
</dbReference>
<dbReference type="EMBL" id="MFKF01000099">
    <property type="protein sequence ID" value="OGG54664.1"/>
    <property type="molecule type" value="Genomic_DNA"/>
</dbReference>
<dbReference type="SUPFAM" id="SSF51735">
    <property type="entry name" value="NAD(P)-binding Rossmann-fold domains"/>
    <property type="match status" value="1"/>
</dbReference>
<evidence type="ECO:0000259" key="1">
    <source>
        <dbReference type="Pfam" id="PF01408"/>
    </source>
</evidence>
<name>A0A1F6CZP7_HANXR</name>
<protein>
    <submittedName>
        <fullName evidence="3">Oxidoreductase</fullName>
    </submittedName>
</protein>
<dbReference type="InterPro" id="IPR055170">
    <property type="entry name" value="GFO_IDH_MocA-like_dom"/>
</dbReference>
<feature type="domain" description="Gfo/Idh/MocA-like oxidoreductase N-terminal" evidence="1">
    <location>
        <begin position="27"/>
        <end position="122"/>
    </location>
</feature>
<sequence length="356" mass="39388">MSARLGIGVISFAHGHAGTYCQQMLGFDDVRLVAAWDDDAERGRVSAERYGLRYTPHLEDLLRDPEVQAVIVTSETNRHADHVAAAAQAGRAILCQKPMALTLPDCDRMIAAVEKAGVLFEMAFQMRHDPVNRKMKELVDAGAVGRVGVIRRRHCINVLFNENFVKGPTRWHIDPDRNMGMFMDDAVHAADWFRWMLGDPVSVTAEIDNILTDVAPDDTGVALYRFKNRELGILFNASTTLAGENTTEIYGDRGVLLQNYGDMPSCAIPRPPDAVPLRLFQKDRAGEGWQPFSLPIPRSQGERIAAVPRPFVDHVRLGQPPSATALDGRKSVEMILGAYRSARTGKRVSFPLSEAS</sequence>
<dbReference type="SUPFAM" id="SSF55347">
    <property type="entry name" value="Glyceraldehyde-3-phosphate dehydrogenase-like, C-terminal domain"/>
    <property type="match status" value="1"/>
</dbReference>
<dbReference type="GO" id="GO:0000166">
    <property type="term" value="F:nucleotide binding"/>
    <property type="evidence" value="ECO:0007669"/>
    <property type="project" value="InterPro"/>
</dbReference>
<feature type="domain" description="GFO/IDH/MocA-like oxidoreductase" evidence="2">
    <location>
        <begin position="133"/>
        <end position="256"/>
    </location>
</feature>
<dbReference type="Gene3D" id="3.40.50.720">
    <property type="entry name" value="NAD(P)-binding Rossmann-like Domain"/>
    <property type="match status" value="1"/>
</dbReference>
<evidence type="ECO:0000259" key="2">
    <source>
        <dbReference type="Pfam" id="PF22725"/>
    </source>
</evidence>
<reference evidence="3 4" key="1">
    <citation type="journal article" date="2016" name="Nat. Commun.">
        <title>Thousands of microbial genomes shed light on interconnected biogeochemical processes in an aquifer system.</title>
        <authorList>
            <person name="Anantharaman K."/>
            <person name="Brown C.T."/>
            <person name="Hug L.A."/>
            <person name="Sharon I."/>
            <person name="Castelle C.J."/>
            <person name="Probst A.J."/>
            <person name="Thomas B.C."/>
            <person name="Singh A."/>
            <person name="Wilkins M.J."/>
            <person name="Karaoz U."/>
            <person name="Brodie E.L."/>
            <person name="Williams K.H."/>
            <person name="Hubbard S.S."/>
            <person name="Banfield J.F."/>
        </authorList>
    </citation>
    <scope>NUCLEOTIDE SEQUENCE [LARGE SCALE GENOMIC DNA]</scope>
    <source>
        <strain evidence="4">RIFCSPLOWO2_12_FULL_64_10</strain>
    </source>
</reference>
<dbReference type="Pfam" id="PF22725">
    <property type="entry name" value="GFO_IDH_MocA_C3"/>
    <property type="match status" value="1"/>
</dbReference>
<comment type="caution">
    <text evidence="3">The sequence shown here is derived from an EMBL/GenBank/DDBJ whole genome shotgun (WGS) entry which is preliminary data.</text>
</comment>
<dbReference type="InterPro" id="IPR036291">
    <property type="entry name" value="NAD(P)-bd_dom_sf"/>
</dbReference>
<organism evidence="3 4">
    <name type="scientific">Handelsmanbacteria sp. (strain RIFCSPLOWO2_12_FULL_64_10)</name>
    <dbReference type="NCBI Taxonomy" id="1817868"/>
    <lineage>
        <taxon>Bacteria</taxon>
        <taxon>Candidatus Handelsmaniibacteriota</taxon>
    </lineage>
</organism>